<feature type="transmembrane region" description="Helical" evidence="7">
    <location>
        <begin position="367"/>
        <end position="389"/>
    </location>
</feature>
<evidence type="ECO:0000256" key="1">
    <source>
        <dbReference type="ARBA" id="ARBA00004651"/>
    </source>
</evidence>
<feature type="transmembrane region" description="Helical" evidence="7">
    <location>
        <begin position="319"/>
        <end position="347"/>
    </location>
</feature>
<evidence type="ECO:0000256" key="7">
    <source>
        <dbReference type="SAM" id="Phobius"/>
    </source>
</evidence>
<comment type="similarity">
    <text evidence="6">Belongs to the ABC-4 integral membrane protein family.</text>
</comment>
<feature type="transmembrane region" description="Helical" evidence="7">
    <location>
        <begin position="738"/>
        <end position="758"/>
    </location>
</feature>
<dbReference type="InterPro" id="IPR025857">
    <property type="entry name" value="MacB_PCD"/>
</dbReference>
<dbReference type="EMBL" id="RAWM01000150">
    <property type="protein sequence ID" value="RKH60326.1"/>
    <property type="molecule type" value="Genomic_DNA"/>
</dbReference>
<proteinExistence type="inferred from homology"/>
<dbReference type="RefSeq" id="WP_121771598.1">
    <property type="nucleotide sequence ID" value="NZ_RAWM01000150.1"/>
</dbReference>
<dbReference type="OrthoDB" id="5377590at2"/>
<evidence type="ECO:0000256" key="4">
    <source>
        <dbReference type="ARBA" id="ARBA00022989"/>
    </source>
</evidence>
<accession>A0A3A8PV46</accession>
<feature type="transmembrane region" description="Helical" evidence="7">
    <location>
        <begin position="679"/>
        <end position="707"/>
    </location>
</feature>
<feature type="domain" description="ABC3 transporter permease C-terminal" evidence="8">
    <location>
        <begin position="686"/>
        <end position="799"/>
    </location>
</feature>
<evidence type="ECO:0000259" key="9">
    <source>
        <dbReference type="Pfam" id="PF12704"/>
    </source>
</evidence>
<dbReference type="InterPro" id="IPR050250">
    <property type="entry name" value="Macrolide_Exporter_MacB"/>
</dbReference>
<protein>
    <submittedName>
        <fullName evidence="10">ABC transporter permease</fullName>
    </submittedName>
</protein>
<dbReference type="Pfam" id="PF02687">
    <property type="entry name" value="FtsX"/>
    <property type="match status" value="2"/>
</dbReference>
<keyword evidence="5 7" id="KW-0472">Membrane</keyword>
<feature type="transmembrane region" description="Helical" evidence="7">
    <location>
        <begin position="21"/>
        <end position="43"/>
    </location>
</feature>
<dbReference type="PANTHER" id="PTHR30572:SF4">
    <property type="entry name" value="ABC TRANSPORTER PERMEASE YTRF"/>
    <property type="match status" value="1"/>
</dbReference>
<feature type="domain" description="MacB-like periplasmic core" evidence="9">
    <location>
        <begin position="23"/>
        <end position="236"/>
    </location>
</feature>
<dbReference type="InterPro" id="IPR003838">
    <property type="entry name" value="ABC3_permease_C"/>
</dbReference>
<keyword evidence="11" id="KW-1185">Reference proteome</keyword>
<dbReference type="InterPro" id="IPR017800">
    <property type="entry name" value="ADOP"/>
</dbReference>
<keyword evidence="2" id="KW-1003">Cell membrane</keyword>
<dbReference type="NCBIfam" id="TIGR03434">
    <property type="entry name" value="ADOP"/>
    <property type="match status" value="1"/>
</dbReference>
<evidence type="ECO:0000256" key="3">
    <source>
        <dbReference type="ARBA" id="ARBA00022692"/>
    </source>
</evidence>
<feature type="transmembrane region" description="Helical" evidence="7">
    <location>
        <begin position="420"/>
        <end position="441"/>
    </location>
</feature>
<evidence type="ECO:0000313" key="10">
    <source>
        <dbReference type="EMBL" id="RKH60326.1"/>
    </source>
</evidence>
<gene>
    <name evidence="10" type="ORF">D7X96_33775</name>
</gene>
<organism evidence="10 11">
    <name type="scientific">Corallococcus interemptor</name>
    <dbReference type="NCBI Taxonomy" id="2316720"/>
    <lineage>
        <taxon>Bacteria</taxon>
        <taxon>Pseudomonadati</taxon>
        <taxon>Myxococcota</taxon>
        <taxon>Myxococcia</taxon>
        <taxon>Myxococcales</taxon>
        <taxon>Cystobacterineae</taxon>
        <taxon>Myxococcaceae</taxon>
        <taxon>Corallococcus</taxon>
    </lineage>
</organism>
<evidence type="ECO:0000256" key="6">
    <source>
        <dbReference type="ARBA" id="ARBA00038076"/>
    </source>
</evidence>
<dbReference type="GO" id="GO:0005886">
    <property type="term" value="C:plasma membrane"/>
    <property type="evidence" value="ECO:0007669"/>
    <property type="project" value="UniProtKB-SubCell"/>
</dbReference>
<dbReference type="Pfam" id="PF12704">
    <property type="entry name" value="MacB_PCD"/>
    <property type="match status" value="2"/>
</dbReference>
<comment type="caution">
    <text evidence="10">The sequence shown here is derived from an EMBL/GenBank/DDBJ whole genome shotgun (WGS) entry which is preliminary data.</text>
</comment>
<feature type="domain" description="ABC3 transporter permease C-terminal" evidence="8">
    <location>
        <begin position="281"/>
        <end position="397"/>
    </location>
</feature>
<name>A0A3A8PV46_9BACT</name>
<evidence type="ECO:0000256" key="5">
    <source>
        <dbReference type="ARBA" id="ARBA00023136"/>
    </source>
</evidence>
<sequence>MEHLLGDLRYAWRSLRNAPGFVAVAVLTLALGIGANSAVFSVVKGVLLTPPPFRQPEQLVLLAPNFEAFGLKEVSNSLPEYRDMTTHTKAFASLAAFRPDDMTLTGGDSPRRLHVVVATASFLPTLGVTPVLGRGFTQEEEVPGQDKVVVLSDSAWRTHFAKDPEVLGRVLRLDGVPRTVVGVLPPGAVYPEDTEGVLPLAPTPEQQEESRRGNRFLSVMARLKPGMTLDAARTDLVRMGNARPADLVSRYREWGWSMSVKPLEDQVVGGVRETLWLLWGAVGFVLLVACSSVANLLLARAVSRGREVSIRAALGAGRLRLVAQFLTESLVLSLVAGAVGLLLALWGTDALVATVGDSLPRAQGVKLDVASVLFTLAVSVLTGVLFGLVPALQASRVDLHAAMREGARATGSHRTGRLRAALVVAQVSLALVLLVGAGLFVKSFLALQRVDAGFESEGVLTGALALPKVQYPDPAKQAAFLQALLPRLQALPGVESAGLTNLLPLGGSADRSFDIDGRPRQPGEQWKAVEFRAATPGYLNALRVHLRQGRLLEDRDGPDAPWAVVINRSFADLFWPKGDALGQRLKLHGQDMQWTTVVGVVDDLREWGLDVPSRPAAYYSLSQLPDVSMGLAVRVKSGEPEAVRAQVEAEVRAVDADLPLFDVSPLTRRMDQSTGPRRLSALVMGLFAGVALLLAALGLSGVIAFSVSQRTRELGIRMALGAARGDVLRLVLAQGLRLSLMGVAVGLCLSLALARLLGSLLYGVSAGDPWTFGGVALLLTGVALAASWLPARRATRVDPIIALRAD</sequence>
<dbReference type="GO" id="GO:0022857">
    <property type="term" value="F:transmembrane transporter activity"/>
    <property type="evidence" value="ECO:0007669"/>
    <property type="project" value="TreeGrafter"/>
</dbReference>
<comment type="subcellular location">
    <subcellularLocation>
        <location evidence="1">Cell membrane</location>
        <topology evidence="1">Multi-pass membrane protein</topology>
    </subcellularLocation>
</comment>
<evidence type="ECO:0000313" key="11">
    <source>
        <dbReference type="Proteomes" id="UP000282656"/>
    </source>
</evidence>
<dbReference type="Proteomes" id="UP000282656">
    <property type="component" value="Unassembled WGS sequence"/>
</dbReference>
<feature type="transmembrane region" description="Helical" evidence="7">
    <location>
        <begin position="276"/>
        <end position="298"/>
    </location>
</feature>
<feature type="domain" description="MacB-like periplasmic core" evidence="9">
    <location>
        <begin position="518"/>
        <end position="649"/>
    </location>
</feature>
<feature type="transmembrane region" description="Helical" evidence="7">
    <location>
        <begin position="770"/>
        <end position="789"/>
    </location>
</feature>
<dbReference type="AlphaFoldDB" id="A0A3A8PV46"/>
<dbReference type="PANTHER" id="PTHR30572">
    <property type="entry name" value="MEMBRANE COMPONENT OF TRANSPORTER-RELATED"/>
    <property type="match status" value="1"/>
</dbReference>
<keyword evidence="3 7" id="KW-0812">Transmembrane</keyword>
<evidence type="ECO:0000259" key="8">
    <source>
        <dbReference type="Pfam" id="PF02687"/>
    </source>
</evidence>
<evidence type="ECO:0000256" key="2">
    <source>
        <dbReference type="ARBA" id="ARBA00022475"/>
    </source>
</evidence>
<keyword evidence="4 7" id="KW-1133">Transmembrane helix</keyword>
<reference evidence="11" key="1">
    <citation type="submission" date="2018-09" db="EMBL/GenBank/DDBJ databases">
        <authorList>
            <person name="Livingstone P.G."/>
            <person name="Whitworth D.E."/>
        </authorList>
    </citation>
    <scope>NUCLEOTIDE SEQUENCE [LARGE SCALE GENOMIC DNA]</scope>
    <source>
        <strain evidence="11">AB047A</strain>
    </source>
</reference>